<evidence type="ECO:0000313" key="6">
    <source>
        <dbReference type="EMBL" id="CAF4305104.1"/>
    </source>
</evidence>
<protein>
    <recommendedName>
        <fullName evidence="3">C2 domain-containing protein</fullName>
    </recommendedName>
</protein>
<dbReference type="Gene3D" id="2.60.40.150">
    <property type="entry name" value="C2 domain"/>
    <property type="match status" value="1"/>
</dbReference>
<dbReference type="PANTHER" id="PTHR45911">
    <property type="entry name" value="C2 DOMAIN-CONTAINING PROTEIN"/>
    <property type="match status" value="1"/>
</dbReference>
<evidence type="ECO:0000313" key="7">
    <source>
        <dbReference type="EMBL" id="CAF4307673.1"/>
    </source>
</evidence>
<dbReference type="AlphaFoldDB" id="A0A815N0Y6"/>
<dbReference type="EMBL" id="CAJOBC010083841">
    <property type="protein sequence ID" value="CAF4307673.1"/>
    <property type="molecule type" value="Genomic_DNA"/>
</dbReference>
<reference evidence="4" key="1">
    <citation type="submission" date="2021-02" db="EMBL/GenBank/DDBJ databases">
        <authorList>
            <person name="Nowell W R."/>
        </authorList>
    </citation>
    <scope>NUCLEOTIDE SEQUENCE</scope>
</reference>
<name>A0A815N0Y6_9BILA</name>
<dbReference type="SMART" id="SM00239">
    <property type="entry name" value="C2"/>
    <property type="match status" value="1"/>
</dbReference>
<dbReference type="PANTHER" id="PTHR45911:SF4">
    <property type="entry name" value="MULTIPLE C2 AND TRANSMEMBRANE DOMAIN-CONTAINING PROTEIN"/>
    <property type="match status" value="1"/>
</dbReference>
<keyword evidence="2" id="KW-0106">Calcium</keyword>
<dbReference type="Proteomes" id="UP000663829">
    <property type="component" value="Unassembled WGS sequence"/>
</dbReference>
<evidence type="ECO:0000256" key="2">
    <source>
        <dbReference type="ARBA" id="ARBA00022837"/>
    </source>
</evidence>
<dbReference type="InterPro" id="IPR000008">
    <property type="entry name" value="C2_dom"/>
</dbReference>
<dbReference type="SUPFAM" id="SSF49562">
    <property type="entry name" value="C2 domain (Calcium/lipid-binding domain, CaLB)"/>
    <property type="match status" value="1"/>
</dbReference>
<proteinExistence type="predicted"/>
<evidence type="ECO:0000259" key="3">
    <source>
        <dbReference type="SMART" id="SM00239"/>
    </source>
</evidence>
<evidence type="ECO:0000313" key="4">
    <source>
        <dbReference type="EMBL" id="CAF1427832.1"/>
    </source>
</evidence>
<dbReference type="EMBL" id="CAJNOQ010018409">
    <property type="protein sequence ID" value="CAF1427832.1"/>
    <property type="molecule type" value="Genomic_DNA"/>
</dbReference>
<feature type="domain" description="C2" evidence="3">
    <location>
        <begin position="5"/>
        <end position="101"/>
    </location>
</feature>
<dbReference type="EMBL" id="CAJOBA010058046">
    <property type="protein sequence ID" value="CAF4305104.1"/>
    <property type="molecule type" value="Genomic_DNA"/>
</dbReference>
<dbReference type="Pfam" id="PF00168">
    <property type="entry name" value="C2"/>
    <property type="match status" value="1"/>
</dbReference>
<accession>A0A815N0Y6</accession>
<dbReference type="OrthoDB" id="270970at2759"/>
<keyword evidence="8" id="KW-1185">Reference proteome</keyword>
<dbReference type="InterPro" id="IPR035892">
    <property type="entry name" value="C2_domain_sf"/>
</dbReference>
<sequence>MSKGYLEVVIVEGRKLKDRDLIGENDPYIEIYMNKKYKQRTSTIKNTNNPTWNEKFVFNLLKGDDIIHFDVYDKDLIGKDSVGNGKVKLKDVLETGHYDNWVKLPAHLGLSSHGEIHVIMNYVPA</sequence>
<keyword evidence="1" id="KW-0479">Metal-binding</keyword>
<dbReference type="Proteomes" id="UP000682733">
    <property type="component" value="Unassembled WGS sequence"/>
</dbReference>
<organism evidence="4 8">
    <name type="scientific">Didymodactylos carnosus</name>
    <dbReference type="NCBI Taxonomy" id="1234261"/>
    <lineage>
        <taxon>Eukaryota</taxon>
        <taxon>Metazoa</taxon>
        <taxon>Spiralia</taxon>
        <taxon>Gnathifera</taxon>
        <taxon>Rotifera</taxon>
        <taxon>Eurotatoria</taxon>
        <taxon>Bdelloidea</taxon>
        <taxon>Philodinida</taxon>
        <taxon>Philodinidae</taxon>
        <taxon>Didymodactylos</taxon>
    </lineage>
</organism>
<dbReference type="GO" id="GO:0016020">
    <property type="term" value="C:membrane"/>
    <property type="evidence" value="ECO:0007669"/>
    <property type="project" value="TreeGrafter"/>
</dbReference>
<dbReference type="GO" id="GO:0005509">
    <property type="term" value="F:calcium ion binding"/>
    <property type="evidence" value="ECO:0007669"/>
    <property type="project" value="TreeGrafter"/>
</dbReference>
<dbReference type="Proteomes" id="UP000677228">
    <property type="component" value="Unassembled WGS sequence"/>
</dbReference>
<dbReference type="EMBL" id="CAJNOK010035934">
    <property type="protein sequence ID" value="CAF1517736.1"/>
    <property type="molecule type" value="Genomic_DNA"/>
</dbReference>
<evidence type="ECO:0000313" key="5">
    <source>
        <dbReference type="EMBL" id="CAF1517736.1"/>
    </source>
</evidence>
<dbReference type="CDD" id="cd00030">
    <property type="entry name" value="C2"/>
    <property type="match status" value="1"/>
</dbReference>
<dbReference type="Proteomes" id="UP000681722">
    <property type="component" value="Unassembled WGS sequence"/>
</dbReference>
<comment type="caution">
    <text evidence="4">The sequence shown here is derived from an EMBL/GenBank/DDBJ whole genome shotgun (WGS) entry which is preliminary data.</text>
</comment>
<dbReference type="PRINTS" id="PR00360">
    <property type="entry name" value="C2DOMAIN"/>
</dbReference>
<evidence type="ECO:0000256" key="1">
    <source>
        <dbReference type="ARBA" id="ARBA00022723"/>
    </source>
</evidence>
<evidence type="ECO:0000313" key="8">
    <source>
        <dbReference type="Proteomes" id="UP000663829"/>
    </source>
</evidence>
<gene>
    <name evidence="4" type="ORF">GPM918_LOCUS33899</name>
    <name evidence="5" type="ORF">OVA965_LOCUS37659</name>
    <name evidence="7" type="ORF">SRO942_LOCUS34592</name>
    <name evidence="6" type="ORF">TMI583_LOCUS38762</name>
</gene>